<evidence type="ECO:0000313" key="2">
    <source>
        <dbReference type="Proteomes" id="UP001556367"/>
    </source>
</evidence>
<evidence type="ECO:0008006" key="3">
    <source>
        <dbReference type="Google" id="ProtNLM"/>
    </source>
</evidence>
<dbReference type="InterPro" id="IPR003607">
    <property type="entry name" value="HD/PDEase_dom"/>
</dbReference>
<proteinExistence type="predicted"/>
<name>A0ABR3JDE0_9AGAR</name>
<sequence length="248" mass="27542">MYPSPQERVIINAAEKLMIDTMARYDPSHDHFHVQRVRKTAIAIAREVAATTDAKPDLLTVELATLLHDVLDKKYVSHTVAADPYAYFLPFFTSTRPGPHPEHLETEGSDSTIDLIADGRARTIARIVDNVSWSNEKRLRAAGMWDDWHRECVELHCVQDADRLDAIGAFGIMRCSAYNAVTGHALHTPAGDPGHADSAIQHFHDKLLHVAGQLKTEPGKRMGAKRHQALVAFLEAVDEEYEAAIPPS</sequence>
<organism evidence="1 2">
    <name type="scientific">Hohenbuehelia grisea</name>
    <dbReference type="NCBI Taxonomy" id="104357"/>
    <lineage>
        <taxon>Eukaryota</taxon>
        <taxon>Fungi</taxon>
        <taxon>Dikarya</taxon>
        <taxon>Basidiomycota</taxon>
        <taxon>Agaricomycotina</taxon>
        <taxon>Agaricomycetes</taxon>
        <taxon>Agaricomycetidae</taxon>
        <taxon>Agaricales</taxon>
        <taxon>Pleurotineae</taxon>
        <taxon>Pleurotaceae</taxon>
        <taxon>Hohenbuehelia</taxon>
    </lineage>
</organism>
<dbReference type="Gene3D" id="1.20.58.1910">
    <property type="match status" value="1"/>
</dbReference>
<dbReference type="SUPFAM" id="SSF109604">
    <property type="entry name" value="HD-domain/PDEase-like"/>
    <property type="match status" value="1"/>
</dbReference>
<evidence type="ECO:0000313" key="1">
    <source>
        <dbReference type="EMBL" id="KAL0953443.1"/>
    </source>
</evidence>
<dbReference type="Gene3D" id="1.10.472.50">
    <property type="entry name" value="HD-domain/PDEase-like"/>
    <property type="match status" value="1"/>
</dbReference>
<gene>
    <name evidence="1" type="ORF">HGRIS_004676</name>
</gene>
<reference evidence="2" key="1">
    <citation type="submission" date="2024-06" db="EMBL/GenBank/DDBJ databases">
        <title>Multi-omics analyses provide insights into the biosynthesis of the anticancer antibiotic pleurotin in Hohenbuehelia grisea.</title>
        <authorList>
            <person name="Weaver J.A."/>
            <person name="Alberti F."/>
        </authorList>
    </citation>
    <scope>NUCLEOTIDE SEQUENCE [LARGE SCALE GENOMIC DNA]</scope>
    <source>
        <strain evidence="2">T-177</strain>
    </source>
</reference>
<accession>A0ABR3JDE0</accession>
<keyword evidence="2" id="KW-1185">Reference proteome</keyword>
<dbReference type="PANTHER" id="PTHR33594">
    <property type="entry name" value="SUPERFAMILY HYDROLASE, PUTATIVE (AFU_ORTHOLOGUE AFUA_1G03035)-RELATED"/>
    <property type="match status" value="1"/>
</dbReference>
<protein>
    <recommendedName>
        <fullName evidence="3">HD/PDEase domain-containing protein</fullName>
    </recommendedName>
</protein>
<dbReference type="EMBL" id="JASNQZ010000008">
    <property type="protein sequence ID" value="KAL0953443.1"/>
    <property type="molecule type" value="Genomic_DNA"/>
</dbReference>
<dbReference type="PANTHER" id="PTHR33594:SF1">
    <property type="entry name" value="HD_PDEASE DOMAIN-CONTAINING PROTEIN"/>
    <property type="match status" value="1"/>
</dbReference>
<dbReference type="Proteomes" id="UP001556367">
    <property type="component" value="Unassembled WGS sequence"/>
</dbReference>
<comment type="caution">
    <text evidence="1">The sequence shown here is derived from an EMBL/GenBank/DDBJ whole genome shotgun (WGS) entry which is preliminary data.</text>
</comment>
<dbReference type="CDD" id="cd00077">
    <property type="entry name" value="HDc"/>
    <property type="match status" value="1"/>
</dbReference>